<dbReference type="GO" id="GO:0004523">
    <property type="term" value="F:RNA-DNA hybrid ribonuclease activity"/>
    <property type="evidence" value="ECO:0007669"/>
    <property type="project" value="InterPro"/>
</dbReference>
<accession>A0AAV9UN29</accession>
<evidence type="ECO:0000259" key="2">
    <source>
        <dbReference type="PROSITE" id="PS50879"/>
    </source>
</evidence>
<keyword evidence="4" id="KW-1185">Reference proteome</keyword>
<dbReference type="Proteomes" id="UP001375240">
    <property type="component" value="Unassembled WGS sequence"/>
</dbReference>
<dbReference type="EMBL" id="JAVHNQ010000006">
    <property type="protein sequence ID" value="KAK6344480.1"/>
    <property type="molecule type" value="Genomic_DNA"/>
</dbReference>
<dbReference type="SUPFAM" id="SSF53098">
    <property type="entry name" value="Ribonuclease H-like"/>
    <property type="match status" value="1"/>
</dbReference>
<evidence type="ECO:0000256" key="1">
    <source>
        <dbReference type="SAM" id="MobiDB-lite"/>
    </source>
</evidence>
<dbReference type="GO" id="GO:0003676">
    <property type="term" value="F:nucleic acid binding"/>
    <property type="evidence" value="ECO:0007669"/>
    <property type="project" value="InterPro"/>
</dbReference>
<dbReference type="PROSITE" id="PS50879">
    <property type="entry name" value="RNASE_H_1"/>
    <property type="match status" value="1"/>
</dbReference>
<protein>
    <recommendedName>
        <fullName evidence="2">RNase H type-1 domain-containing protein</fullName>
    </recommendedName>
</protein>
<reference evidence="3 4" key="1">
    <citation type="submission" date="2019-10" db="EMBL/GenBank/DDBJ databases">
        <authorList>
            <person name="Palmer J.M."/>
        </authorList>
    </citation>
    <scope>NUCLEOTIDE SEQUENCE [LARGE SCALE GENOMIC DNA]</scope>
    <source>
        <strain evidence="3 4">TWF696</strain>
    </source>
</reference>
<gene>
    <name evidence="3" type="ORF">TWF696_008116</name>
</gene>
<feature type="domain" description="RNase H type-1" evidence="2">
    <location>
        <begin position="228"/>
        <end position="384"/>
    </location>
</feature>
<sequence length="457" mass="51762">MARAQIRIHQDRDDASSETEVSSPRDDIAQQMLARNSALFIDTSICEPVNSEILGTNTTIGHLSDRNRVVIQMLNHGPMSMIKHNFFKAHIYGKSMNWLNGQAIYFPESDKYKPACFLPMGNDHSESRDYGVDVPFRKVKGGTCRMHVWGIAEVPLFIGGLPLRISCLIVDSLPVHRTNIAAAEIPDMLILASLFNGRTIPLRFHNNLVHFPAGVNTNISTCVIAETDHIALEIYAEVACPKAHKRGALYDFGYGVWFGEDSIFNTSGTMESGTPKVDICLELRGALQVVYAVRDMSIHVYSHFDFTNVIVHCSSKHIVNWAPEWEAHWEKEGWMKSLKLDQRTKDLWDELMHAQRNAKRAFKWVFLDAKYNEEPTALARSAVMGMRGPEWTVLMNEAYSRNEVRKQLKSRQRPGTFVHGLALEGGMCRKNPPKGFTVETCCICSDEINGWEKHIHF</sequence>
<dbReference type="Gene3D" id="3.30.420.10">
    <property type="entry name" value="Ribonuclease H-like superfamily/Ribonuclease H"/>
    <property type="match status" value="1"/>
</dbReference>
<comment type="caution">
    <text evidence="3">The sequence shown here is derived from an EMBL/GenBank/DDBJ whole genome shotgun (WGS) entry which is preliminary data.</text>
</comment>
<organism evidence="3 4">
    <name type="scientific">Orbilia brochopaga</name>
    <dbReference type="NCBI Taxonomy" id="3140254"/>
    <lineage>
        <taxon>Eukaryota</taxon>
        <taxon>Fungi</taxon>
        <taxon>Dikarya</taxon>
        <taxon>Ascomycota</taxon>
        <taxon>Pezizomycotina</taxon>
        <taxon>Orbiliomycetes</taxon>
        <taxon>Orbiliales</taxon>
        <taxon>Orbiliaceae</taxon>
        <taxon>Orbilia</taxon>
    </lineage>
</organism>
<dbReference type="InterPro" id="IPR002156">
    <property type="entry name" value="RNaseH_domain"/>
</dbReference>
<name>A0AAV9UN29_9PEZI</name>
<dbReference type="AlphaFoldDB" id="A0AAV9UN29"/>
<dbReference type="InterPro" id="IPR012337">
    <property type="entry name" value="RNaseH-like_sf"/>
</dbReference>
<proteinExistence type="predicted"/>
<evidence type="ECO:0000313" key="4">
    <source>
        <dbReference type="Proteomes" id="UP001375240"/>
    </source>
</evidence>
<evidence type="ECO:0000313" key="3">
    <source>
        <dbReference type="EMBL" id="KAK6344480.1"/>
    </source>
</evidence>
<feature type="region of interest" description="Disordered" evidence="1">
    <location>
        <begin position="1"/>
        <end position="25"/>
    </location>
</feature>
<dbReference type="InterPro" id="IPR036397">
    <property type="entry name" value="RNaseH_sf"/>
</dbReference>